<dbReference type="Pfam" id="PF12296">
    <property type="entry name" value="HsbA"/>
    <property type="match status" value="1"/>
</dbReference>
<dbReference type="GO" id="GO:0005576">
    <property type="term" value="C:extracellular region"/>
    <property type="evidence" value="ECO:0007669"/>
    <property type="project" value="TreeGrafter"/>
</dbReference>
<accession>A0AA39MPT2</accession>
<dbReference type="PANTHER" id="PTHR38123">
    <property type="entry name" value="CELL WALL SERINE-THREONINE-RICH GALACTOMANNOPROTEIN MP1 (AFU_ORTHOLOGUE AFUA_4G03240)"/>
    <property type="match status" value="1"/>
</dbReference>
<reference evidence="3" key="1">
    <citation type="submission" date="2023-06" db="EMBL/GenBank/DDBJ databases">
        <authorList>
            <consortium name="Lawrence Berkeley National Laboratory"/>
            <person name="Ahrendt S."/>
            <person name="Sahu N."/>
            <person name="Indic B."/>
            <person name="Wong-Bajracharya J."/>
            <person name="Merenyi Z."/>
            <person name="Ke H.-M."/>
            <person name="Monk M."/>
            <person name="Kocsube S."/>
            <person name="Drula E."/>
            <person name="Lipzen A."/>
            <person name="Balint B."/>
            <person name="Henrissat B."/>
            <person name="Andreopoulos B."/>
            <person name="Martin F.M."/>
            <person name="Harder C.B."/>
            <person name="Rigling D."/>
            <person name="Ford K.L."/>
            <person name="Foster G.D."/>
            <person name="Pangilinan J."/>
            <person name="Papanicolaou A."/>
            <person name="Barry K."/>
            <person name="LaButti K."/>
            <person name="Viragh M."/>
            <person name="Koriabine M."/>
            <person name="Yan M."/>
            <person name="Riley R."/>
            <person name="Champramary S."/>
            <person name="Plett K.L."/>
            <person name="Tsai I.J."/>
            <person name="Slot J."/>
            <person name="Sipos G."/>
            <person name="Plett J."/>
            <person name="Nagy L.G."/>
            <person name="Grigoriev I.V."/>
        </authorList>
    </citation>
    <scope>NUCLEOTIDE SEQUENCE</scope>
    <source>
        <strain evidence="3">FPL87.14</strain>
    </source>
</reference>
<comment type="caution">
    <text evidence="3">The sequence shown here is derived from an EMBL/GenBank/DDBJ whole genome shotgun (WGS) entry which is preliminary data.</text>
</comment>
<keyword evidence="1" id="KW-0732">Signal</keyword>
<dbReference type="Proteomes" id="UP001175226">
    <property type="component" value="Unassembled WGS sequence"/>
</dbReference>
<dbReference type="Gene3D" id="1.20.1280.140">
    <property type="match status" value="1"/>
</dbReference>
<dbReference type="EMBL" id="JAUEPT010000085">
    <property type="protein sequence ID" value="KAK0433114.1"/>
    <property type="molecule type" value="Genomic_DNA"/>
</dbReference>
<dbReference type="EMBL" id="JAUEPT010000025">
    <property type="protein sequence ID" value="KAK0442636.1"/>
    <property type="molecule type" value="Genomic_DNA"/>
</dbReference>
<dbReference type="PANTHER" id="PTHR38123:SF1">
    <property type="entry name" value="HYDROPHOBIC SURFACE BINDING PROTEIN"/>
    <property type="match status" value="1"/>
</dbReference>
<dbReference type="AlphaFoldDB" id="A0AA39MPT2"/>
<evidence type="ECO:0000313" key="3">
    <source>
        <dbReference type="EMBL" id="KAK0442636.1"/>
    </source>
</evidence>
<dbReference type="InterPro" id="IPR021054">
    <property type="entry name" value="Cell_wall_mannoprotein_1"/>
</dbReference>
<proteinExistence type="predicted"/>
<evidence type="ECO:0008006" key="5">
    <source>
        <dbReference type="Google" id="ProtNLM"/>
    </source>
</evidence>
<organism evidence="3 4">
    <name type="scientific">Armillaria borealis</name>
    <dbReference type="NCBI Taxonomy" id="47425"/>
    <lineage>
        <taxon>Eukaryota</taxon>
        <taxon>Fungi</taxon>
        <taxon>Dikarya</taxon>
        <taxon>Basidiomycota</taxon>
        <taxon>Agaricomycotina</taxon>
        <taxon>Agaricomycetes</taxon>
        <taxon>Agaricomycetidae</taxon>
        <taxon>Agaricales</taxon>
        <taxon>Marasmiineae</taxon>
        <taxon>Physalacriaceae</taxon>
        <taxon>Armillaria</taxon>
    </lineage>
</organism>
<feature type="chain" id="PRO_5041589102" description="Hydrophobic surface binding protein" evidence="1">
    <location>
        <begin position="18"/>
        <end position="176"/>
    </location>
</feature>
<keyword evidence="4" id="KW-1185">Reference proteome</keyword>
<evidence type="ECO:0000313" key="2">
    <source>
        <dbReference type="EMBL" id="KAK0433114.1"/>
    </source>
</evidence>
<feature type="signal peptide" evidence="1">
    <location>
        <begin position="1"/>
        <end position="17"/>
    </location>
</feature>
<gene>
    <name evidence="3" type="ORF">EV421DRAFT_1808143</name>
    <name evidence="2" type="ORF">EV421DRAFT_2040369</name>
</gene>
<name>A0AA39MPT2_9AGAR</name>
<protein>
    <recommendedName>
        <fullName evidence="5">Hydrophobic surface binding protein</fullName>
    </recommendedName>
</protein>
<sequence>MFSRILVLFPLVALAVANPLVARTEVAPLQKDLDGMAQTVTAMQTSCANFKSHVDLSHAAAVAAVAKTLDTQIKAATKDIPAHVVSDADGQAVCDSLESFLPELVATFESFIELKEDFNAVHVGPIVCSSVTTLAADNLQFINGLLAATPPSSKARAQTMATQINTEATKVKAAYC</sequence>
<evidence type="ECO:0000313" key="4">
    <source>
        <dbReference type="Proteomes" id="UP001175226"/>
    </source>
</evidence>
<evidence type="ECO:0000256" key="1">
    <source>
        <dbReference type="SAM" id="SignalP"/>
    </source>
</evidence>